<dbReference type="EMBL" id="CAJJDN010000270">
    <property type="protein sequence ID" value="CAD8130224.1"/>
    <property type="molecule type" value="Genomic_DNA"/>
</dbReference>
<dbReference type="Proteomes" id="UP000692954">
    <property type="component" value="Unassembled WGS sequence"/>
</dbReference>
<evidence type="ECO:0000313" key="2">
    <source>
        <dbReference type="Proteomes" id="UP000692954"/>
    </source>
</evidence>
<protein>
    <submittedName>
        <fullName evidence="1">Uncharacterized protein</fullName>
    </submittedName>
</protein>
<proteinExistence type="predicted"/>
<gene>
    <name evidence="1" type="ORF">PSON_ATCC_30995.1.T2700010</name>
</gene>
<organism evidence="1 2">
    <name type="scientific">Paramecium sonneborni</name>
    <dbReference type="NCBI Taxonomy" id="65129"/>
    <lineage>
        <taxon>Eukaryota</taxon>
        <taxon>Sar</taxon>
        <taxon>Alveolata</taxon>
        <taxon>Ciliophora</taxon>
        <taxon>Intramacronucleata</taxon>
        <taxon>Oligohymenophorea</taxon>
        <taxon>Peniculida</taxon>
        <taxon>Parameciidae</taxon>
        <taxon>Paramecium</taxon>
    </lineage>
</organism>
<reference evidence="1" key="1">
    <citation type="submission" date="2021-01" db="EMBL/GenBank/DDBJ databases">
        <authorList>
            <consortium name="Genoscope - CEA"/>
            <person name="William W."/>
        </authorList>
    </citation>
    <scope>NUCLEOTIDE SEQUENCE</scope>
</reference>
<sequence length="251" mass="29975">MGQREYNELKEHQSLNFLQQLFSFPCFQCLLENVNSSNLALFVKYIFLQKNNLSEKIDKLLIGKMQIMQFSFVLGDILGEDDLNQHNPNSSDETLLWIFSTISKVFQKNDNLKSEIVYLSENYSIANSTLQMYQEIQKALLPIPEKSHYVFKLRMQVKYIKEFYKLNLFIIRNLNKWQRIGQQIYKIMVQRELVLKLNIKQVDISPPFIFDGFQKRAELSDCFYEAVRDCNELIKTINEYMMECTKWVQFY</sequence>
<comment type="caution">
    <text evidence="1">The sequence shown here is derived from an EMBL/GenBank/DDBJ whole genome shotgun (WGS) entry which is preliminary data.</text>
</comment>
<name>A0A8S1RUR0_9CILI</name>
<dbReference type="AlphaFoldDB" id="A0A8S1RUR0"/>
<keyword evidence="2" id="KW-1185">Reference proteome</keyword>
<evidence type="ECO:0000313" key="1">
    <source>
        <dbReference type="EMBL" id="CAD8130224.1"/>
    </source>
</evidence>
<accession>A0A8S1RUR0</accession>